<dbReference type="EMBL" id="JAGINU010000003">
    <property type="protein sequence ID" value="MBP2371576.1"/>
    <property type="molecule type" value="Genomic_DNA"/>
</dbReference>
<organism evidence="2 3">
    <name type="scientific">Pseudonocardia parietis</name>
    <dbReference type="NCBI Taxonomy" id="570936"/>
    <lineage>
        <taxon>Bacteria</taxon>
        <taxon>Bacillati</taxon>
        <taxon>Actinomycetota</taxon>
        <taxon>Actinomycetes</taxon>
        <taxon>Pseudonocardiales</taxon>
        <taxon>Pseudonocardiaceae</taxon>
        <taxon>Pseudonocardia</taxon>
    </lineage>
</organism>
<comment type="caution">
    <text evidence="2">The sequence shown here is derived from an EMBL/GenBank/DDBJ whole genome shotgun (WGS) entry which is preliminary data.</text>
</comment>
<sequence>MTTPPEDPNSPAPFSWEDLADLRAGILTAGEEERLRILMDHNPDLAQRMLADLDAVESEFPDPPNAHEPLHVPAHVAARWQSAIAREAERRARGYRADSPEAPDSLGTTKPTPEDHCPGNPGDED</sequence>
<dbReference type="Proteomes" id="UP001519295">
    <property type="component" value="Unassembled WGS sequence"/>
</dbReference>
<reference evidence="2 3" key="1">
    <citation type="submission" date="2021-03" db="EMBL/GenBank/DDBJ databases">
        <title>Sequencing the genomes of 1000 actinobacteria strains.</title>
        <authorList>
            <person name="Klenk H.-P."/>
        </authorList>
    </citation>
    <scope>NUCLEOTIDE SEQUENCE [LARGE SCALE GENOMIC DNA]</scope>
    <source>
        <strain evidence="2 3">DSM 45256</strain>
    </source>
</reference>
<protein>
    <submittedName>
        <fullName evidence="2">Uncharacterized protein</fullName>
    </submittedName>
</protein>
<evidence type="ECO:0000313" key="2">
    <source>
        <dbReference type="EMBL" id="MBP2371576.1"/>
    </source>
</evidence>
<feature type="region of interest" description="Disordered" evidence="1">
    <location>
        <begin position="89"/>
        <end position="125"/>
    </location>
</feature>
<proteinExistence type="predicted"/>
<evidence type="ECO:0000313" key="3">
    <source>
        <dbReference type="Proteomes" id="UP001519295"/>
    </source>
</evidence>
<gene>
    <name evidence="2" type="ORF">JOF36_007349</name>
</gene>
<name>A0ABS4W6G7_9PSEU</name>
<accession>A0ABS4W6G7</accession>
<evidence type="ECO:0000256" key="1">
    <source>
        <dbReference type="SAM" id="MobiDB-lite"/>
    </source>
</evidence>
<keyword evidence="3" id="KW-1185">Reference proteome</keyword>
<feature type="compositionally biased region" description="Basic and acidic residues" evidence="1">
    <location>
        <begin position="89"/>
        <end position="99"/>
    </location>
</feature>
<dbReference type="RefSeq" id="WP_210036721.1">
    <property type="nucleotide sequence ID" value="NZ_JAGINU010000003.1"/>
</dbReference>